<feature type="repeat" description="TPR" evidence="8">
    <location>
        <begin position="207"/>
        <end position="240"/>
    </location>
</feature>
<dbReference type="GO" id="GO:0097363">
    <property type="term" value="F:protein O-acetylglucosaminyltransferase activity"/>
    <property type="evidence" value="ECO:0007669"/>
    <property type="project" value="UniProtKB-EC"/>
</dbReference>
<dbReference type="InterPro" id="IPR013105">
    <property type="entry name" value="TPR_2"/>
</dbReference>
<dbReference type="InterPro" id="IPR019734">
    <property type="entry name" value="TPR_rpt"/>
</dbReference>
<dbReference type="OrthoDB" id="101857at2"/>
<organism evidence="10 11">
    <name type="scientific">Caballeronia choica</name>
    <dbReference type="NCBI Taxonomy" id="326476"/>
    <lineage>
        <taxon>Bacteria</taxon>
        <taxon>Pseudomonadati</taxon>
        <taxon>Pseudomonadota</taxon>
        <taxon>Betaproteobacteria</taxon>
        <taxon>Burkholderiales</taxon>
        <taxon>Burkholderiaceae</taxon>
        <taxon>Caballeronia</taxon>
    </lineage>
</organism>
<dbReference type="PROSITE" id="PS50293">
    <property type="entry name" value="TPR_REGION"/>
    <property type="match status" value="3"/>
</dbReference>
<comment type="caution">
    <text evidence="10">The sequence shown here is derived from an EMBL/GenBank/DDBJ whole genome shotgun (WGS) entry which is preliminary data.</text>
</comment>
<feature type="repeat" description="TPR" evidence="8">
    <location>
        <begin position="71"/>
        <end position="104"/>
    </location>
</feature>
<dbReference type="AlphaFoldDB" id="A0A158KL84"/>
<feature type="domain" description="O-GlcNAc transferase C-terminal" evidence="9">
    <location>
        <begin position="529"/>
        <end position="707"/>
    </location>
</feature>
<dbReference type="EC" id="2.4.1.255" evidence="3"/>
<evidence type="ECO:0000256" key="3">
    <source>
        <dbReference type="ARBA" id="ARBA00011970"/>
    </source>
</evidence>
<dbReference type="PANTHER" id="PTHR44835:SF1">
    <property type="entry name" value="PROTEIN O-GLCNAC TRANSFERASE"/>
    <property type="match status" value="1"/>
</dbReference>
<dbReference type="RefSeq" id="WP_087648020.1">
    <property type="nucleotide sequence ID" value="NZ_FCON02000100.1"/>
</dbReference>
<evidence type="ECO:0000259" key="9">
    <source>
        <dbReference type="Pfam" id="PF13844"/>
    </source>
</evidence>
<keyword evidence="11" id="KW-1185">Reference proteome</keyword>
<dbReference type="Pfam" id="PF13424">
    <property type="entry name" value="TPR_12"/>
    <property type="match status" value="1"/>
</dbReference>
<evidence type="ECO:0000256" key="6">
    <source>
        <dbReference type="ARBA" id="ARBA00022737"/>
    </source>
</evidence>
<dbReference type="EMBL" id="FCON02000100">
    <property type="protein sequence ID" value="SAL81171.1"/>
    <property type="molecule type" value="Genomic_DNA"/>
</dbReference>
<evidence type="ECO:0000256" key="4">
    <source>
        <dbReference type="ARBA" id="ARBA00022676"/>
    </source>
</evidence>
<dbReference type="InterPro" id="IPR029489">
    <property type="entry name" value="OGT/SEC/SPY_C"/>
</dbReference>
<accession>A0A158KL84</accession>
<sequence length="731" mass="79785">MNDSEHWLKAALAHHREGRLAEAQALYKQILRTHPEQPDALHFFGLLACQTRDYTAGIALMTQSAALRPDAAHLNDLGNMLREHGRLAQAIERYRHAIGLRPDYAEAHNNLGNALRDARESEAAVRSCARAIELRPDYPEAYNNLGNALQDMGRLNDAAASYRKAIAIRPLYALAYSNLAAVFNSLGEYTQALDAAQRAVRIAPGLAGAHTNMGNACFGLGNLEAAAASYQRALALEPADAGANLNLSLVLLELGHHEEALAHCQRAMAASAPSWSMYLCLGDILRARGDLDPAIEAYRKALMLDPRSAQTLERLLFCMAGSATVTPQAFLADARRYNALMASTAEPFPHDRSQRASQARGRALRVGFVSPDLRQHPVGIFLESVLAHIDRARIEPVAYATHPLEDEVTERLKPRFSAWHSLAGLSPKEAAHRMHADAIDVLVDLAGHTAWSGLAALCWKPAPVQATWLGFFATTGCDAIDYIVCDRHVLPVSEEAHFVEKPWRLPVSYLCFTPPAHAGEVGPLPLFAHGAVTFGYFGKLVKLTDEVVALWSRLLRTMPRARLFLKAPELDAPATQWATAARFAAHGIEAQRLVLEGASPHAQYLAAYGRVDIALSPFPYSSGTTTAEALWMGVPVLCRKGDRFVAHICESLLHAAGLDEWIARDDDEYLERAIAWSSEPGRLALLRASLRSRVLASPLCDAPLFARHLEAAFLGMWDGYVNAGLSVPKAG</sequence>
<name>A0A158KL84_9BURK</name>
<dbReference type="SUPFAM" id="SSF48439">
    <property type="entry name" value="Protein prenylyltransferase"/>
    <property type="match status" value="1"/>
</dbReference>
<dbReference type="SUPFAM" id="SSF48452">
    <property type="entry name" value="TPR-like"/>
    <property type="match status" value="1"/>
</dbReference>
<evidence type="ECO:0000313" key="11">
    <source>
        <dbReference type="Proteomes" id="UP000054770"/>
    </source>
</evidence>
<evidence type="ECO:0000256" key="8">
    <source>
        <dbReference type="PROSITE-ProRule" id="PRU00339"/>
    </source>
</evidence>
<feature type="repeat" description="TPR" evidence="8">
    <location>
        <begin position="139"/>
        <end position="172"/>
    </location>
</feature>
<reference evidence="10" key="1">
    <citation type="submission" date="2016-01" db="EMBL/GenBank/DDBJ databases">
        <authorList>
            <person name="Peeters C."/>
        </authorList>
    </citation>
    <scope>NUCLEOTIDE SEQUENCE [LARGE SCALE GENOMIC DNA]</scope>
    <source>
        <strain evidence="10">LMG 22940</strain>
    </source>
</reference>
<evidence type="ECO:0000256" key="2">
    <source>
        <dbReference type="ARBA" id="ARBA00005386"/>
    </source>
</evidence>
<comment type="similarity">
    <text evidence="2">Belongs to the glycosyltransferase 41 family. O-GlcNAc transferase subfamily.</text>
</comment>
<evidence type="ECO:0000256" key="5">
    <source>
        <dbReference type="ARBA" id="ARBA00022679"/>
    </source>
</evidence>
<keyword evidence="7 8" id="KW-0802">TPR repeat</keyword>
<dbReference type="Pfam" id="PF13844">
    <property type="entry name" value="Glyco_transf_41"/>
    <property type="match status" value="2"/>
</dbReference>
<proteinExistence type="inferred from homology"/>
<dbReference type="SMART" id="SM00028">
    <property type="entry name" value="TPR"/>
    <property type="match status" value="8"/>
</dbReference>
<keyword evidence="4" id="KW-0328">Glycosyltransferase</keyword>
<keyword evidence="5" id="KW-0808">Transferase</keyword>
<dbReference type="InterPro" id="IPR051939">
    <property type="entry name" value="Glycosyltr_41/O-GlcNAc_trsf"/>
</dbReference>
<evidence type="ECO:0000256" key="7">
    <source>
        <dbReference type="ARBA" id="ARBA00022803"/>
    </source>
</evidence>
<dbReference type="Pfam" id="PF07719">
    <property type="entry name" value="TPR_2"/>
    <property type="match status" value="1"/>
</dbReference>
<dbReference type="Pfam" id="PF13414">
    <property type="entry name" value="TPR_11"/>
    <property type="match status" value="2"/>
</dbReference>
<dbReference type="SUPFAM" id="SSF53756">
    <property type="entry name" value="UDP-Glycosyltransferase/glycogen phosphorylase"/>
    <property type="match status" value="1"/>
</dbReference>
<dbReference type="Gene3D" id="3.40.50.2000">
    <property type="entry name" value="Glycogen Phosphorylase B"/>
    <property type="match status" value="1"/>
</dbReference>
<evidence type="ECO:0000256" key="1">
    <source>
        <dbReference type="ARBA" id="ARBA00004922"/>
    </source>
</evidence>
<keyword evidence="6" id="KW-0677">Repeat</keyword>
<dbReference type="InterPro" id="IPR011990">
    <property type="entry name" value="TPR-like_helical_dom_sf"/>
</dbReference>
<dbReference type="PROSITE" id="PS50005">
    <property type="entry name" value="TPR"/>
    <property type="match status" value="6"/>
</dbReference>
<dbReference type="Proteomes" id="UP000054770">
    <property type="component" value="Unassembled WGS sequence"/>
</dbReference>
<feature type="repeat" description="TPR" evidence="8">
    <location>
        <begin position="275"/>
        <end position="308"/>
    </location>
</feature>
<comment type="pathway">
    <text evidence="1">Protein modification; protein glycosylation.</text>
</comment>
<dbReference type="Gene3D" id="1.25.40.10">
    <property type="entry name" value="Tetratricopeptide repeat domain"/>
    <property type="match status" value="5"/>
</dbReference>
<dbReference type="Pfam" id="PF13428">
    <property type="entry name" value="TPR_14"/>
    <property type="match status" value="1"/>
</dbReference>
<dbReference type="PANTHER" id="PTHR44835">
    <property type="entry name" value="UDP-N-ACETYLGLUCOSAMINE--PEPTIDE N-ACETYLGLUCOSAMINYLTRANSFERASE SPINDLY-RELATED"/>
    <property type="match status" value="1"/>
</dbReference>
<gene>
    <name evidence="10" type="ORF">AWB68_06046</name>
</gene>
<evidence type="ECO:0000313" key="10">
    <source>
        <dbReference type="EMBL" id="SAL81171.1"/>
    </source>
</evidence>
<dbReference type="Gene3D" id="3.40.50.11380">
    <property type="match status" value="1"/>
</dbReference>
<feature type="domain" description="O-GlcNAc transferase C-terminal" evidence="9">
    <location>
        <begin position="354"/>
        <end position="509"/>
    </location>
</feature>
<protein>
    <recommendedName>
        <fullName evidence="3">protein O-GlcNAc transferase</fullName>
        <ecNumber evidence="3">2.4.1.255</ecNumber>
    </recommendedName>
</protein>
<feature type="repeat" description="TPR" evidence="8">
    <location>
        <begin position="173"/>
        <end position="206"/>
    </location>
</feature>
<feature type="repeat" description="TPR" evidence="8">
    <location>
        <begin position="105"/>
        <end position="138"/>
    </location>
</feature>